<dbReference type="EMBL" id="JACIBY010000029">
    <property type="protein sequence ID" value="MBB3842237.1"/>
    <property type="molecule type" value="Genomic_DNA"/>
</dbReference>
<accession>A0A7W6EU57</accession>
<gene>
    <name evidence="1" type="ORF">FHS57_006268</name>
</gene>
<comment type="caution">
    <text evidence="1">The sequence shown here is derived from an EMBL/GenBank/DDBJ whole genome shotgun (WGS) entry which is preliminary data.</text>
</comment>
<proteinExistence type="predicted"/>
<name>A0A7W6EU57_9BACT</name>
<organism evidence="1 2">
    <name type="scientific">Runella defluvii</name>
    <dbReference type="NCBI Taxonomy" id="370973"/>
    <lineage>
        <taxon>Bacteria</taxon>
        <taxon>Pseudomonadati</taxon>
        <taxon>Bacteroidota</taxon>
        <taxon>Cytophagia</taxon>
        <taxon>Cytophagales</taxon>
        <taxon>Spirosomataceae</taxon>
        <taxon>Runella</taxon>
    </lineage>
</organism>
<sequence>MTTAKRDLVNGKESIAAEAKRLFSELDFTGITKGTFITKMLEEVSASPSDTHSLIKHLEAVWRGKAAPTIAELDRAKKMVQNFNGETKREEPQVSQSLSRMGVYVPKYDKTRELQQKMKASKKS</sequence>
<reference evidence="1 2" key="1">
    <citation type="submission" date="2020-08" db="EMBL/GenBank/DDBJ databases">
        <title>Genomic Encyclopedia of Type Strains, Phase IV (KMG-IV): sequencing the most valuable type-strain genomes for metagenomic binning, comparative biology and taxonomic classification.</title>
        <authorList>
            <person name="Goeker M."/>
        </authorList>
    </citation>
    <scope>NUCLEOTIDE SEQUENCE [LARGE SCALE GENOMIC DNA]</scope>
    <source>
        <strain evidence="1 2">DSM 17976</strain>
    </source>
</reference>
<evidence type="ECO:0000313" key="2">
    <source>
        <dbReference type="Proteomes" id="UP000541352"/>
    </source>
</evidence>
<evidence type="ECO:0000313" key="1">
    <source>
        <dbReference type="EMBL" id="MBB3842237.1"/>
    </source>
</evidence>
<protein>
    <submittedName>
        <fullName evidence="1">Uncharacterized protein</fullName>
    </submittedName>
</protein>
<dbReference type="AlphaFoldDB" id="A0A7W6EU57"/>
<keyword evidence="2" id="KW-1185">Reference proteome</keyword>
<dbReference type="Proteomes" id="UP000541352">
    <property type="component" value="Unassembled WGS sequence"/>
</dbReference>